<organism evidence="1 2">
    <name type="scientific">Artomyces pyxidatus</name>
    <dbReference type="NCBI Taxonomy" id="48021"/>
    <lineage>
        <taxon>Eukaryota</taxon>
        <taxon>Fungi</taxon>
        <taxon>Dikarya</taxon>
        <taxon>Basidiomycota</taxon>
        <taxon>Agaricomycotina</taxon>
        <taxon>Agaricomycetes</taxon>
        <taxon>Russulales</taxon>
        <taxon>Auriscalpiaceae</taxon>
        <taxon>Artomyces</taxon>
    </lineage>
</organism>
<evidence type="ECO:0000313" key="1">
    <source>
        <dbReference type="EMBL" id="KAI0068465.1"/>
    </source>
</evidence>
<reference evidence="1" key="1">
    <citation type="submission" date="2021-03" db="EMBL/GenBank/DDBJ databases">
        <authorList>
            <consortium name="DOE Joint Genome Institute"/>
            <person name="Ahrendt S."/>
            <person name="Looney B.P."/>
            <person name="Miyauchi S."/>
            <person name="Morin E."/>
            <person name="Drula E."/>
            <person name="Courty P.E."/>
            <person name="Chicoki N."/>
            <person name="Fauchery L."/>
            <person name="Kohler A."/>
            <person name="Kuo A."/>
            <person name="Labutti K."/>
            <person name="Pangilinan J."/>
            <person name="Lipzen A."/>
            <person name="Riley R."/>
            <person name="Andreopoulos W."/>
            <person name="He G."/>
            <person name="Johnson J."/>
            <person name="Barry K.W."/>
            <person name="Grigoriev I.V."/>
            <person name="Nagy L."/>
            <person name="Hibbett D."/>
            <person name="Henrissat B."/>
            <person name="Matheny P.B."/>
            <person name="Labbe J."/>
            <person name="Martin F."/>
        </authorList>
    </citation>
    <scope>NUCLEOTIDE SEQUENCE</scope>
    <source>
        <strain evidence="1">HHB10654</strain>
    </source>
</reference>
<reference evidence="1" key="2">
    <citation type="journal article" date="2022" name="New Phytol.">
        <title>Evolutionary transition to the ectomycorrhizal habit in the genomes of a hyperdiverse lineage of mushroom-forming fungi.</title>
        <authorList>
            <person name="Looney B."/>
            <person name="Miyauchi S."/>
            <person name="Morin E."/>
            <person name="Drula E."/>
            <person name="Courty P.E."/>
            <person name="Kohler A."/>
            <person name="Kuo A."/>
            <person name="LaButti K."/>
            <person name="Pangilinan J."/>
            <person name="Lipzen A."/>
            <person name="Riley R."/>
            <person name="Andreopoulos W."/>
            <person name="He G."/>
            <person name="Johnson J."/>
            <person name="Nolan M."/>
            <person name="Tritt A."/>
            <person name="Barry K.W."/>
            <person name="Grigoriev I.V."/>
            <person name="Nagy L.G."/>
            <person name="Hibbett D."/>
            <person name="Henrissat B."/>
            <person name="Matheny P.B."/>
            <person name="Labbe J."/>
            <person name="Martin F.M."/>
        </authorList>
    </citation>
    <scope>NUCLEOTIDE SEQUENCE</scope>
    <source>
        <strain evidence="1">HHB10654</strain>
    </source>
</reference>
<name>A0ACB8TJ90_9AGAM</name>
<dbReference type="Proteomes" id="UP000814140">
    <property type="component" value="Unassembled WGS sequence"/>
</dbReference>
<dbReference type="EMBL" id="MU277188">
    <property type="protein sequence ID" value="KAI0068465.1"/>
    <property type="molecule type" value="Genomic_DNA"/>
</dbReference>
<protein>
    <submittedName>
        <fullName evidence="1">RdRP-domain-containing protein</fullName>
    </submittedName>
</protein>
<evidence type="ECO:0000313" key="2">
    <source>
        <dbReference type="Proteomes" id="UP000814140"/>
    </source>
</evidence>
<keyword evidence="2" id="KW-1185">Reference proteome</keyword>
<gene>
    <name evidence="1" type="ORF">BV25DRAFT_1911436</name>
</gene>
<proteinExistence type="predicted"/>
<comment type="caution">
    <text evidence="1">The sequence shown here is derived from an EMBL/GenBank/DDBJ whole genome shotgun (WGS) entry which is preliminary data.</text>
</comment>
<accession>A0ACB8TJ90</accession>
<sequence length="1203" mass="137110">MRDIDFQATKLELQQVIARILHSPAYAQYATIPLNFEIYLFPSKNANTRQTHRGCGLLTLPSAEVGHRLLQEYGQQFRRIVLRRRPIQLSQSKNSPSTGILERIRRMPYVSPEAVQREQARLDELQRGTVGIRTIQFGWETRDGLFSIEWDRQYEDDCQLSFGDERRELRIQILGQETVTRSIVSHFSHITWSATGQDDQDRPIIFLSLQFPPLFDSKPSNQTRLEALFGRSDQVKRQRLLSLYTEDEDGDHTRVLPYATLAIRLVARSEGDMAEFLRLAKVANLYPPRQFCHRAQHLRRFSPTSIDTYHAWVRQLPWPIAFQVESLLRNRLADVKEVLSIGRHIVEALRSKGSEYIVEMLQTFRGSLAWPEQYTQASFAEMYLASVQDYSRRSSPSSRAPDLGVFQCFHVSVSPTAMKLDGPLPERSNRIMRMYSDNQDSFLRVSFVEENNLQYQHDREIDGPSFIHRWVRCILRDGLTIGGRHFRFLAYSQSALKTHTVWFVKKFKDSAGHTIDASTIIRRLGTFENLVYDPRLIYCPARYAARISQAFTSTDSSVSVEVEEIFVREDIQSSSGKWCFTDGVGTISTELAKSIWKELRKGRKRVSRRAITYPRAFQVRFQGSKGMLSVDHTLSGRVVNLRRSMIKFEAPDSLDMEIAQAFVRPSRFYLNRPLIMILEGLGVPYDVFKHLQDAAIHNVHEATRSLVNAANVLEQFGLGTSFRLPSVLLHLAKLDLSPDTLDEFYHQMLEFAIHHIMRDLKQHARIPVHDGYTLVGVADVHRYLEPNQIFACISDPETHEFLYLKGPTLISRSPTIHPGDVQLVQAIGRPPPGSPFAKEPLPNTVVFSVKGERPLPSYLGGGDLDGDLYNVSTFPDLLPRTTFEPAAYEPAPKKYLDRPSTMDDVADFVADYIINDLLGMVAIFWLLIADANPDGIFCQDCLTLGQIHSDAVDYPKSGQPVSMDSIPKPKGKVRPDWNAGEMVDLDNTANYYESQRAIGRLFRDIDLPAVTTANRTARFQRRRIEAGTEPDLEDIFAELCLDDHGDLLYAAVESRVDEFISTDPHNERVGVAIELLEEYARDLQAICAACTLSQRRGSAMLTEEEAVIGTIVAKCSQPRKRKDMVAQLRDQTSFLVKHVREEIAGDDDSPKTEWLQRAWAAWTVSRVRGKYFGAKSFGWIALGEVFDAIRGIEMDEQRSLSHR</sequence>